<dbReference type="OrthoDB" id="8550083at2"/>
<gene>
    <name evidence="2" type="ORF">DJ018_14245</name>
</gene>
<dbReference type="RefSeq" id="WP_111515621.1">
    <property type="nucleotide sequence ID" value="NZ_QFYR01000003.1"/>
</dbReference>
<dbReference type="PANTHER" id="PTHR41795:SF1">
    <property type="entry name" value="EXOPOLYSACCHARIDE SYNTHESIS PROTEIN"/>
    <property type="match status" value="1"/>
</dbReference>
<dbReference type="EMBL" id="QFYR01000003">
    <property type="protein sequence ID" value="RAK52297.1"/>
    <property type="molecule type" value="Genomic_DNA"/>
</dbReference>
<dbReference type="InterPro" id="IPR010331">
    <property type="entry name" value="ExoD"/>
</dbReference>
<keyword evidence="1" id="KW-0812">Transmembrane</keyword>
<feature type="transmembrane region" description="Helical" evidence="1">
    <location>
        <begin position="130"/>
        <end position="149"/>
    </location>
</feature>
<evidence type="ECO:0000313" key="2">
    <source>
        <dbReference type="EMBL" id="RAK52297.1"/>
    </source>
</evidence>
<protein>
    <submittedName>
        <fullName evidence="2">Exopolysaccharide biosynthesis protein</fullName>
    </submittedName>
</protein>
<evidence type="ECO:0000313" key="3">
    <source>
        <dbReference type="Proteomes" id="UP000249725"/>
    </source>
</evidence>
<dbReference type="PANTHER" id="PTHR41795">
    <property type="entry name" value="EXOPOLYSACCHARIDE SYNTHESIS PROTEIN"/>
    <property type="match status" value="1"/>
</dbReference>
<dbReference type="Proteomes" id="UP000249725">
    <property type="component" value="Unassembled WGS sequence"/>
</dbReference>
<reference evidence="3" key="1">
    <citation type="submission" date="2018-05" db="EMBL/GenBank/DDBJ databases">
        <authorList>
            <person name="Li X."/>
        </authorList>
    </citation>
    <scope>NUCLEOTIDE SEQUENCE [LARGE SCALE GENOMIC DNA]</scope>
    <source>
        <strain evidence="3">YIM 73061</strain>
    </source>
</reference>
<feature type="transmembrane region" description="Helical" evidence="1">
    <location>
        <begin position="63"/>
        <end position="80"/>
    </location>
</feature>
<keyword evidence="1" id="KW-1133">Transmembrane helix</keyword>
<name>A0A328ACS0_9CAUL</name>
<evidence type="ECO:0000256" key="1">
    <source>
        <dbReference type="SAM" id="Phobius"/>
    </source>
</evidence>
<feature type="transmembrane region" description="Helical" evidence="1">
    <location>
        <begin position="177"/>
        <end position="197"/>
    </location>
</feature>
<feature type="transmembrane region" description="Helical" evidence="1">
    <location>
        <begin position="155"/>
        <end position="172"/>
    </location>
</feature>
<keyword evidence="1" id="KW-0472">Membrane</keyword>
<feature type="transmembrane region" description="Helical" evidence="1">
    <location>
        <begin position="37"/>
        <end position="57"/>
    </location>
</feature>
<organism evidence="2 3">
    <name type="scientific">Phenylobacterium deserti</name>
    <dbReference type="NCBI Taxonomy" id="1914756"/>
    <lineage>
        <taxon>Bacteria</taxon>
        <taxon>Pseudomonadati</taxon>
        <taxon>Pseudomonadota</taxon>
        <taxon>Alphaproteobacteria</taxon>
        <taxon>Caulobacterales</taxon>
        <taxon>Caulobacteraceae</taxon>
        <taxon>Phenylobacterium</taxon>
    </lineage>
</organism>
<keyword evidence="3" id="KW-1185">Reference proteome</keyword>
<proteinExistence type="predicted"/>
<accession>A0A328ACS0</accession>
<dbReference type="PIRSF" id="PIRSF033239">
    <property type="entry name" value="ExoD"/>
    <property type="match status" value="1"/>
</dbReference>
<dbReference type="AlphaFoldDB" id="A0A328ACS0"/>
<comment type="caution">
    <text evidence="2">The sequence shown here is derived from an EMBL/GenBank/DDBJ whole genome shotgun (WGS) entry which is preliminary data.</text>
</comment>
<dbReference type="Pfam" id="PF06055">
    <property type="entry name" value="ExoD"/>
    <property type="match status" value="1"/>
</dbReference>
<sequence length="198" mass="20965">MAAKAEAQDLEDLLDQLDDLCQRQDPKITVGEIQEAIGVRSFGPLLLLAGLLGMTPVSAVPGVPSLIALITILIAGQLLIGRKSFWLPKKLLGLSVKNEKLGKSVKVARKPAKFVDRLVRPRLTYLTKGPAHWIVALACFLVAVCVPPLELLPLAAILPSFAIATFGLGLIARDGVLVVIAAAVTATALGFVAKALFF</sequence>